<sequence>MLDNMGCFIWGDGEIVTYFMKSAAILGDYSTF</sequence>
<accession>A0ABM7AFN2</accession>
<dbReference type="EMBL" id="CP033713">
    <property type="protein sequence ID" value="AYW91017.1"/>
    <property type="molecule type" value="Genomic_DNA"/>
</dbReference>
<protein>
    <submittedName>
        <fullName evidence="1">Glycerol-3-phosphate dehydrogenase</fullName>
    </submittedName>
</protein>
<dbReference type="RefSeq" id="WP_002216569.1">
    <property type="nucleotide sequence ID" value="NZ_CCBI010000031.1"/>
</dbReference>
<organism evidence="1 2">
    <name type="scientific">Yersinia pseudotuberculosis</name>
    <dbReference type="NCBI Taxonomy" id="633"/>
    <lineage>
        <taxon>Bacteria</taxon>
        <taxon>Pseudomonadati</taxon>
        <taxon>Pseudomonadota</taxon>
        <taxon>Gammaproteobacteria</taxon>
        <taxon>Enterobacterales</taxon>
        <taxon>Yersiniaceae</taxon>
        <taxon>Yersinia</taxon>
    </lineage>
</organism>
<evidence type="ECO:0000313" key="2">
    <source>
        <dbReference type="Proteomes" id="UP000268669"/>
    </source>
</evidence>
<evidence type="ECO:0000313" key="1">
    <source>
        <dbReference type="EMBL" id="AYW91017.1"/>
    </source>
</evidence>
<dbReference type="Proteomes" id="UP000268669">
    <property type="component" value="Chromosome"/>
</dbReference>
<dbReference type="GeneID" id="89362873"/>
<proteinExistence type="predicted"/>
<gene>
    <name evidence="1" type="ORF">EGX47_06545</name>
</gene>
<reference evidence="1" key="1">
    <citation type="submission" date="2018-11" db="EMBL/GenBank/DDBJ databases">
        <title>FDA dAtabase for Regulatory Grade micrObial Sequences (FDA-ARGOS): Supporting development and validation of Infectious Disease Dx tests.</title>
        <authorList>
            <person name="Bliska J."/>
            <person name="Cleland M.-M."/>
            <person name="Tallon L."/>
            <person name="Sadzewicz L."/>
            <person name="Zhao X."/>
            <person name="Vavikolanu K."/>
            <person name="Mehta A."/>
            <person name="Aluvathingal J."/>
            <person name="Nadendla S."/>
            <person name="Yan Y."/>
            <person name="Sichtig H."/>
        </authorList>
    </citation>
    <scope>NUCLEOTIDE SEQUENCE [LARGE SCALE GENOMIC DNA]</scope>
    <source>
        <strain evidence="1">FDAARGOS_581</strain>
    </source>
</reference>
<keyword evidence="2" id="KW-1185">Reference proteome</keyword>
<name>A0ABM7AFN2_YERPU</name>